<dbReference type="Proteomes" id="UP000274504">
    <property type="component" value="Unassembled WGS sequence"/>
</dbReference>
<organism evidence="5">
    <name type="scientific">Hymenolepis diminuta</name>
    <name type="common">Rat tapeworm</name>
    <dbReference type="NCBI Taxonomy" id="6216"/>
    <lineage>
        <taxon>Eukaryota</taxon>
        <taxon>Metazoa</taxon>
        <taxon>Spiralia</taxon>
        <taxon>Lophotrochozoa</taxon>
        <taxon>Platyhelminthes</taxon>
        <taxon>Cestoda</taxon>
        <taxon>Eucestoda</taxon>
        <taxon>Cyclophyllidea</taxon>
        <taxon>Hymenolepididae</taxon>
        <taxon>Hymenolepis</taxon>
    </lineage>
</organism>
<accession>A0A0R3STF8</accession>
<evidence type="ECO:0000313" key="3">
    <source>
        <dbReference type="EMBL" id="VDL61005.1"/>
    </source>
</evidence>
<evidence type="ECO:0000313" key="5">
    <source>
        <dbReference type="WBParaSite" id="HDID_0000868901-mRNA-1"/>
    </source>
</evidence>
<reference evidence="5" key="1">
    <citation type="submission" date="2017-02" db="UniProtKB">
        <authorList>
            <consortium name="WormBaseParasite"/>
        </authorList>
    </citation>
    <scope>IDENTIFICATION</scope>
</reference>
<proteinExistence type="predicted"/>
<dbReference type="AlphaFoldDB" id="A0A0R3STF8"/>
<name>A0A0R3STF8_HYMDI</name>
<reference evidence="3 4" key="2">
    <citation type="submission" date="2018-11" db="EMBL/GenBank/DDBJ databases">
        <authorList>
            <consortium name="Pathogen Informatics"/>
        </authorList>
    </citation>
    <scope>NUCLEOTIDE SEQUENCE [LARGE SCALE GENOMIC DNA]</scope>
</reference>
<gene>
    <name evidence="3" type="ORF">HDID_LOCUS8687</name>
</gene>
<dbReference type="WBParaSite" id="HDID_0000868901-mRNA-1">
    <property type="protein sequence ID" value="HDID_0000868901-mRNA-1"/>
    <property type="gene ID" value="HDID_0000868901"/>
</dbReference>
<sequence length="90" mass="10005">MIGLIHITTKLRYLLRGRSLGRIKGSVAEGVDKDKKSRASVGNAEHKPSTVMVSDKGSEKRGQRRPVYLSTLLEAFYSTYALFLFSTINS</sequence>
<feature type="region of interest" description="Disordered" evidence="1">
    <location>
        <begin position="31"/>
        <end position="61"/>
    </location>
</feature>
<feature type="transmembrane region" description="Helical" evidence="2">
    <location>
        <begin position="67"/>
        <end position="88"/>
    </location>
</feature>
<keyword evidence="2" id="KW-0472">Membrane</keyword>
<evidence type="ECO:0000256" key="2">
    <source>
        <dbReference type="SAM" id="Phobius"/>
    </source>
</evidence>
<evidence type="ECO:0000313" key="4">
    <source>
        <dbReference type="Proteomes" id="UP000274504"/>
    </source>
</evidence>
<protein>
    <submittedName>
        <fullName evidence="5">Transmembrane protein</fullName>
    </submittedName>
</protein>
<dbReference type="EMBL" id="UYSG01011124">
    <property type="protein sequence ID" value="VDL61005.1"/>
    <property type="molecule type" value="Genomic_DNA"/>
</dbReference>
<keyword evidence="2" id="KW-1133">Transmembrane helix</keyword>
<evidence type="ECO:0000256" key="1">
    <source>
        <dbReference type="SAM" id="MobiDB-lite"/>
    </source>
</evidence>
<keyword evidence="2" id="KW-0812">Transmembrane</keyword>